<accession>A0A2C0EWG9</accession>
<dbReference type="PANTHER" id="PTHR10656">
    <property type="entry name" value="CELL FATE DETERMINING PROTEIN MAB21-RELATED"/>
    <property type="match status" value="1"/>
</dbReference>
<dbReference type="PANTHER" id="PTHR10656:SF42">
    <property type="entry name" value="CYCLIC GMP-AMP SYNTHASE-LIKE PROTEIN-RELATED"/>
    <property type="match status" value="1"/>
</dbReference>
<dbReference type="EMBL" id="NUJQ01000006">
    <property type="protein sequence ID" value="PGQ10526.1"/>
    <property type="molecule type" value="Genomic_DNA"/>
</dbReference>
<dbReference type="Gene3D" id="3.30.460.90">
    <property type="match status" value="1"/>
</dbReference>
<dbReference type="InterPro" id="IPR046903">
    <property type="entry name" value="Mab-21-like_nuc_Trfase"/>
</dbReference>
<comment type="caution">
    <text evidence="2">The sequence shown here is derived from an EMBL/GenBank/DDBJ whole genome shotgun (WGS) entry which is preliminary data.</text>
</comment>
<reference evidence="2 3" key="1">
    <citation type="submission" date="2017-09" db="EMBL/GenBank/DDBJ databases">
        <title>Large-scale bioinformatics analysis of Bacillus genomes uncovers conserved roles of natural products in bacterial physiology.</title>
        <authorList>
            <consortium name="Agbiome Team Llc"/>
            <person name="Bleich R.M."/>
            <person name="Grubbs K.J."/>
            <person name="Santa Maria K.C."/>
            <person name="Allen S.E."/>
            <person name="Farag S."/>
            <person name="Shank E.A."/>
            <person name="Bowers A."/>
        </authorList>
    </citation>
    <scope>NUCLEOTIDE SEQUENCE [LARGE SCALE GENOMIC DNA]</scope>
    <source>
        <strain evidence="2 3">AFS046104</strain>
    </source>
</reference>
<feature type="domain" description="Mab-21-like nucleotidyltransferase" evidence="1">
    <location>
        <begin position="61"/>
        <end position="166"/>
    </location>
</feature>
<evidence type="ECO:0000259" key="1">
    <source>
        <dbReference type="Pfam" id="PF03281"/>
    </source>
</evidence>
<gene>
    <name evidence="2" type="ORF">COA08_10250</name>
</gene>
<sequence length="325" mass="36758">MADITKSINQFITDEIKLFKEDISSAVTSREWFLNRIKNAIQNRENEPVLYSTNFVKFGSYFKGTKVTNVDEFDVLVVIDSRSGEYKVDGNVIGKGLGNANPNHKYDKKYKKSDNSGVSPSKLLNWLKGIVEEVVESFQGQAPERDGQAITATIKSKDLKIDLVPAGIFEEDDGTVFYIIPKGDKGNGWIKTQPKDDMKELEDVAKEKEGFRNVIRLMKFIRSTYNFKVSSFAIESAIVNYGKTEPWENDLYTDFKGCLGYLAQNFRDGEIKSTIDESANLISGVVSLDYYATRIDKIIIELEKLESKPEQKVANEAVSKLFKNE</sequence>
<dbReference type="AlphaFoldDB" id="A0A2C0EWG9"/>
<proteinExistence type="predicted"/>
<name>A0A2C0EWG9_BACCE</name>
<dbReference type="RefSeq" id="WP_098361855.1">
    <property type="nucleotide sequence ID" value="NZ_NTUE01000041.1"/>
</dbReference>
<dbReference type="Pfam" id="PF03281">
    <property type="entry name" value="Mab-21"/>
    <property type="match status" value="1"/>
</dbReference>
<evidence type="ECO:0000313" key="3">
    <source>
        <dbReference type="Proteomes" id="UP000221438"/>
    </source>
</evidence>
<dbReference type="Proteomes" id="UP000221438">
    <property type="component" value="Unassembled WGS sequence"/>
</dbReference>
<organism evidence="2 3">
    <name type="scientific">Bacillus cereus</name>
    <dbReference type="NCBI Taxonomy" id="1396"/>
    <lineage>
        <taxon>Bacteria</taxon>
        <taxon>Bacillati</taxon>
        <taxon>Bacillota</taxon>
        <taxon>Bacilli</taxon>
        <taxon>Bacillales</taxon>
        <taxon>Bacillaceae</taxon>
        <taxon>Bacillus</taxon>
        <taxon>Bacillus cereus group</taxon>
    </lineage>
</organism>
<evidence type="ECO:0000313" key="2">
    <source>
        <dbReference type="EMBL" id="PGQ10526.1"/>
    </source>
</evidence>
<protein>
    <recommendedName>
        <fullName evidence="1">Mab-21-like nucleotidyltransferase domain-containing protein</fullName>
    </recommendedName>
</protein>